<dbReference type="Gene3D" id="3.30.565.10">
    <property type="entry name" value="Histidine kinase-like ATPase, C-terminal domain"/>
    <property type="match status" value="1"/>
</dbReference>
<feature type="region of interest" description="Disordered" evidence="5">
    <location>
        <begin position="262"/>
        <end position="282"/>
    </location>
</feature>
<dbReference type="PIRSF" id="PIRSF037434">
    <property type="entry name" value="STHK_ChrS"/>
    <property type="match status" value="1"/>
</dbReference>
<dbReference type="PROSITE" id="PS50109">
    <property type="entry name" value="HIS_KIN"/>
    <property type="match status" value="1"/>
</dbReference>
<dbReference type="Pfam" id="PF07730">
    <property type="entry name" value="HisKA_3"/>
    <property type="match status" value="1"/>
</dbReference>
<dbReference type="GO" id="GO:0000155">
    <property type="term" value="F:phosphorelay sensor kinase activity"/>
    <property type="evidence" value="ECO:0007669"/>
    <property type="project" value="InterPro"/>
</dbReference>
<keyword evidence="4" id="KW-0175">Coiled coil</keyword>
<accession>A0AAP4F5F5</accession>
<dbReference type="PANTHER" id="PTHR24421">
    <property type="entry name" value="NITRATE/NITRITE SENSOR PROTEIN NARX-RELATED"/>
    <property type="match status" value="1"/>
</dbReference>
<dbReference type="RefSeq" id="WP_284589277.1">
    <property type="nucleotide sequence ID" value="NZ_JASNUB010000003.1"/>
</dbReference>
<dbReference type="GO" id="GO:0046983">
    <property type="term" value="F:protein dimerization activity"/>
    <property type="evidence" value="ECO:0007669"/>
    <property type="project" value="InterPro"/>
</dbReference>
<feature type="coiled-coil region" evidence="4">
    <location>
        <begin position="204"/>
        <end position="231"/>
    </location>
</feature>
<comment type="caution">
    <text evidence="8">The sequence shown here is derived from an EMBL/GenBank/DDBJ whole genome shotgun (WGS) entry which is preliminary data.</text>
</comment>
<keyword evidence="2 8" id="KW-0418">Kinase</keyword>
<name>A0AAP4F5F5_9CORY</name>
<keyword evidence="3" id="KW-0902">Two-component regulatory system</keyword>
<keyword evidence="6" id="KW-0812">Transmembrane</keyword>
<feature type="transmembrane region" description="Helical" evidence="6">
    <location>
        <begin position="174"/>
        <end position="197"/>
    </location>
</feature>
<dbReference type="Proteomes" id="UP001224412">
    <property type="component" value="Unassembled WGS sequence"/>
</dbReference>
<dbReference type="PANTHER" id="PTHR24421:SF62">
    <property type="entry name" value="SENSORY TRANSDUCTION HISTIDINE KINASE"/>
    <property type="match status" value="1"/>
</dbReference>
<feature type="transmembrane region" description="Helical" evidence="6">
    <location>
        <begin position="150"/>
        <end position="168"/>
    </location>
</feature>
<dbReference type="GO" id="GO:0016020">
    <property type="term" value="C:membrane"/>
    <property type="evidence" value="ECO:0007669"/>
    <property type="project" value="InterPro"/>
</dbReference>
<dbReference type="SMART" id="SM00387">
    <property type="entry name" value="HATPase_c"/>
    <property type="match status" value="1"/>
</dbReference>
<organism evidence="8 9">
    <name type="scientific">Corynebacterium pseudodiphtheriticum</name>
    <dbReference type="NCBI Taxonomy" id="37637"/>
    <lineage>
        <taxon>Bacteria</taxon>
        <taxon>Bacillati</taxon>
        <taxon>Actinomycetota</taxon>
        <taxon>Actinomycetes</taxon>
        <taxon>Mycobacteriales</taxon>
        <taxon>Corynebacteriaceae</taxon>
        <taxon>Corynebacterium</taxon>
    </lineage>
</organism>
<feature type="transmembrane region" description="Helical" evidence="6">
    <location>
        <begin position="38"/>
        <end position="57"/>
    </location>
</feature>
<dbReference type="Gene3D" id="1.20.5.1930">
    <property type="match status" value="1"/>
</dbReference>
<gene>
    <name evidence="8" type="ORF">QPX42_09010</name>
</gene>
<feature type="compositionally biased region" description="Low complexity" evidence="5">
    <location>
        <begin position="8"/>
        <end position="25"/>
    </location>
</feature>
<evidence type="ECO:0000256" key="4">
    <source>
        <dbReference type="SAM" id="Coils"/>
    </source>
</evidence>
<feature type="domain" description="Histidine kinase" evidence="7">
    <location>
        <begin position="233"/>
        <end position="452"/>
    </location>
</feature>
<dbReference type="CDD" id="cd16917">
    <property type="entry name" value="HATPase_UhpB-NarQ-NarX-like"/>
    <property type="match status" value="1"/>
</dbReference>
<protein>
    <submittedName>
        <fullName evidence="8">Histidine kinase</fullName>
    </submittedName>
</protein>
<dbReference type="InterPro" id="IPR011712">
    <property type="entry name" value="Sig_transdc_His_kin_sub3_dim/P"/>
</dbReference>
<evidence type="ECO:0000256" key="2">
    <source>
        <dbReference type="ARBA" id="ARBA00022777"/>
    </source>
</evidence>
<keyword evidence="6" id="KW-0472">Membrane</keyword>
<dbReference type="InterPro" id="IPR003594">
    <property type="entry name" value="HATPase_dom"/>
</dbReference>
<feature type="transmembrane region" description="Helical" evidence="6">
    <location>
        <begin position="69"/>
        <end position="90"/>
    </location>
</feature>
<reference evidence="8" key="1">
    <citation type="submission" date="2023-05" db="EMBL/GenBank/DDBJ databases">
        <title>Metabolic capabilities are highly conserved among human nasal-associated Corynebacterium species in pangenomic analyses.</title>
        <authorList>
            <person name="Tran T.H."/>
            <person name="Roberts A.Q."/>
            <person name="Escapa I.F."/>
            <person name="Gao W."/>
            <person name="Conlan S."/>
            <person name="Kong H."/>
            <person name="Segre J.A."/>
            <person name="Kelly M.S."/>
            <person name="Lemon K.P."/>
        </authorList>
    </citation>
    <scope>NUCLEOTIDE SEQUENCE</scope>
    <source>
        <strain evidence="8">KPL2773</strain>
    </source>
</reference>
<dbReference type="InterPro" id="IPR017205">
    <property type="entry name" value="Sig_transdc_His_kinase_ChrS"/>
</dbReference>
<dbReference type="AlphaFoldDB" id="A0AAP4F5F5"/>
<evidence type="ECO:0000256" key="1">
    <source>
        <dbReference type="ARBA" id="ARBA00022679"/>
    </source>
</evidence>
<evidence type="ECO:0000256" key="6">
    <source>
        <dbReference type="SAM" id="Phobius"/>
    </source>
</evidence>
<dbReference type="EMBL" id="JASNVH010000014">
    <property type="protein sequence ID" value="MDK4307676.1"/>
    <property type="molecule type" value="Genomic_DNA"/>
</dbReference>
<feature type="transmembrane region" description="Helical" evidence="6">
    <location>
        <begin position="110"/>
        <end position="143"/>
    </location>
</feature>
<dbReference type="Pfam" id="PF02518">
    <property type="entry name" value="HATPase_c"/>
    <property type="match status" value="1"/>
</dbReference>
<feature type="region of interest" description="Disordered" evidence="5">
    <location>
        <begin position="1"/>
        <end position="25"/>
    </location>
</feature>
<evidence type="ECO:0000313" key="9">
    <source>
        <dbReference type="Proteomes" id="UP001224412"/>
    </source>
</evidence>
<dbReference type="InterPro" id="IPR050482">
    <property type="entry name" value="Sensor_HK_TwoCompSys"/>
</dbReference>
<evidence type="ECO:0000256" key="5">
    <source>
        <dbReference type="SAM" id="MobiDB-lite"/>
    </source>
</evidence>
<proteinExistence type="predicted"/>
<dbReference type="InterPro" id="IPR036890">
    <property type="entry name" value="HATPase_C_sf"/>
</dbReference>
<keyword evidence="1" id="KW-0808">Transferase</keyword>
<evidence type="ECO:0000259" key="7">
    <source>
        <dbReference type="PROSITE" id="PS50109"/>
    </source>
</evidence>
<evidence type="ECO:0000256" key="3">
    <source>
        <dbReference type="ARBA" id="ARBA00023012"/>
    </source>
</evidence>
<keyword evidence="6" id="KW-1133">Transmembrane helix</keyword>
<dbReference type="InterPro" id="IPR005467">
    <property type="entry name" value="His_kinase_dom"/>
</dbReference>
<sequence length="458" mass="48686">MTTPRNLAASAASSPANTTSPASPAGPGLSTVLRNLRVGLHVMFCALLILGAVRVWLADDAAHAQLPVVLLVAAALGLVYAGGIVVEYRARRGVGSFSSPTVNQQRSARWWWAAVVVLWLGALVLANDFLWVLFPLVFVTLAVLPRSANLLAAAVLWAAGVVVVAWLHPQHWHIAVAIGPGIGTVFAVAIYVSYRALHREALTQRRIAEELAATQQELAATEHQAGRLEERERLARDIHDTLAQGLSSIVLLARAGRASASTGDAESAESHNESHNKSKNAATDVFSTIEDTARDNLAEARRFVQDLTAPSAQADLPDAITEILQRMRRRGSGLGESTEFRANFSGDTHRRLPESVVTAVVRCVQEALNNVAKHAHADHAVVSVAVLGDELTVDIFDDGRGFDPTQAPQQESSHGYGLGGIQQRIAALSGTVNIESAPGEGTVVAARIPLTSQHTPAS</sequence>
<evidence type="ECO:0000313" key="8">
    <source>
        <dbReference type="EMBL" id="MDK4307676.1"/>
    </source>
</evidence>
<dbReference type="SUPFAM" id="SSF55874">
    <property type="entry name" value="ATPase domain of HSP90 chaperone/DNA topoisomerase II/histidine kinase"/>
    <property type="match status" value="1"/>
</dbReference>